<evidence type="ECO:0000259" key="3">
    <source>
        <dbReference type="Pfam" id="PF13649"/>
    </source>
</evidence>
<accession>A0A2A9E806</accession>
<dbReference type="PANTHER" id="PTHR43861">
    <property type="entry name" value="TRANS-ACONITATE 2-METHYLTRANSFERASE-RELATED"/>
    <property type="match status" value="1"/>
</dbReference>
<sequence length="201" mass="21937">MTETAAAYSARAAEYTALLGSMSTVHPSDRQIVDSWSEQVRGRVLDAGCGPGHWTKYLKDLGIDVFGIDVAPAFVEQARSAYPGIQFDLQSIDRIDEPDGSLGGVLSWFSTIHHEPSAISTPISEFARTLCPGGMLVLGYFEGAVCEPFDHAVLRAYRWPAGDLHRLLDAAGLDLVETHRRTGRDHRPVGAIVCERRATDL</sequence>
<dbReference type="GO" id="GO:0008168">
    <property type="term" value="F:methyltransferase activity"/>
    <property type="evidence" value="ECO:0007669"/>
    <property type="project" value="UniProtKB-KW"/>
</dbReference>
<dbReference type="InterPro" id="IPR041698">
    <property type="entry name" value="Methyltransf_25"/>
</dbReference>
<keyword evidence="5" id="KW-1185">Reference proteome</keyword>
<reference evidence="4 5" key="1">
    <citation type="submission" date="2017-10" db="EMBL/GenBank/DDBJ databases">
        <title>Sequencing the genomes of 1000 actinobacteria strains.</title>
        <authorList>
            <person name="Klenk H.-P."/>
        </authorList>
    </citation>
    <scope>NUCLEOTIDE SEQUENCE [LARGE SCALE GENOMIC DNA]</scope>
    <source>
        <strain evidence="4 5">DSM 18966</strain>
    </source>
</reference>
<evidence type="ECO:0000313" key="4">
    <source>
        <dbReference type="EMBL" id="PFG34300.1"/>
    </source>
</evidence>
<proteinExistence type="predicted"/>
<organism evidence="4 5">
    <name type="scientific">Sanguibacter antarcticus</name>
    <dbReference type="NCBI Taxonomy" id="372484"/>
    <lineage>
        <taxon>Bacteria</taxon>
        <taxon>Bacillati</taxon>
        <taxon>Actinomycetota</taxon>
        <taxon>Actinomycetes</taxon>
        <taxon>Micrococcales</taxon>
        <taxon>Sanguibacteraceae</taxon>
        <taxon>Sanguibacter</taxon>
    </lineage>
</organism>
<dbReference type="RefSeq" id="WP_211281803.1">
    <property type="nucleotide sequence ID" value="NZ_PDJG01000001.1"/>
</dbReference>
<dbReference type="AlphaFoldDB" id="A0A2A9E806"/>
<evidence type="ECO:0000256" key="2">
    <source>
        <dbReference type="ARBA" id="ARBA00022679"/>
    </source>
</evidence>
<dbReference type="EMBL" id="PDJG01000001">
    <property type="protein sequence ID" value="PFG34300.1"/>
    <property type="molecule type" value="Genomic_DNA"/>
</dbReference>
<keyword evidence="2 4" id="KW-0808">Transferase</keyword>
<dbReference type="GO" id="GO:0032259">
    <property type="term" value="P:methylation"/>
    <property type="evidence" value="ECO:0007669"/>
    <property type="project" value="UniProtKB-KW"/>
</dbReference>
<evidence type="ECO:0000313" key="5">
    <source>
        <dbReference type="Proteomes" id="UP000225548"/>
    </source>
</evidence>
<evidence type="ECO:0000256" key="1">
    <source>
        <dbReference type="ARBA" id="ARBA00022603"/>
    </source>
</evidence>
<comment type="caution">
    <text evidence="4">The sequence shown here is derived from an EMBL/GenBank/DDBJ whole genome shotgun (WGS) entry which is preliminary data.</text>
</comment>
<dbReference type="Proteomes" id="UP000225548">
    <property type="component" value="Unassembled WGS sequence"/>
</dbReference>
<feature type="domain" description="Methyltransferase" evidence="3">
    <location>
        <begin position="44"/>
        <end position="134"/>
    </location>
</feature>
<dbReference type="CDD" id="cd02440">
    <property type="entry name" value="AdoMet_MTases"/>
    <property type="match status" value="1"/>
</dbReference>
<dbReference type="Gene3D" id="3.40.50.150">
    <property type="entry name" value="Vaccinia Virus protein VP39"/>
    <property type="match status" value="1"/>
</dbReference>
<keyword evidence="1 4" id="KW-0489">Methyltransferase</keyword>
<dbReference type="PANTHER" id="PTHR43861:SF1">
    <property type="entry name" value="TRANS-ACONITATE 2-METHYLTRANSFERASE"/>
    <property type="match status" value="1"/>
</dbReference>
<dbReference type="Pfam" id="PF13649">
    <property type="entry name" value="Methyltransf_25"/>
    <property type="match status" value="1"/>
</dbReference>
<gene>
    <name evidence="4" type="ORF">ATL42_2206</name>
</gene>
<protein>
    <submittedName>
        <fullName evidence="4">Methyltransferase family protein</fullName>
    </submittedName>
</protein>
<dbReference type="SUPFAM" id="SSF53335">
    <property type="entry name" value="S-adenosyl-L-methionine-dependent methyltransferases"/>
    <property type="match status" value="1"/>
</dbReference>
<dbReference type="InterPro" id="IPR029063">
    <property type="entry name" value="SAM-dependent_MTases_sf"/>
</dbReference>
<name>A0A2A9E806_9MICO</name>